<dbReference type="Proteomes" id="UP000196536">
    <property type="component" value="Unassembled WGS sequence"/>
</dbReference>
<dbReference type="Gene3D" id="1.10.1220.10">
    <property type="entry name" value="Met repressor-like"/>
    <property type="match status" value="1"/>
</dbReference>
<protein>
    <recommendedName>
        <fullName evidence="1">Arc-like DNA binding domain-containing protein</fullName>
    </recommendedName>
</protein>
<dbReference type="Pfam" id="PF03869">
    <property type="entry name" value="Arc"/>
    <property type="match status" value="1"/>
</dbReference>
<dbReference type="RefSeq" id="WP_245809123.1">
    <property type="nucleotide sequence ID" value="NZ_NEXX01000003.1"/>
</dbReference>
<reference evidence="2 3" key="1">
    <citation type="submission" date="2017-05" db="EMBL/GenBank/DDBJ databases">
        <title>Acinetobacter populi ANC 5415 (= PBJ7), whole genome shotgun sequencing project.</title>
        <authorList>
            <person name="Nemec A."/>
            <person name="Radolfova-Krizova L."/>
        </authorList>
    </citation>
    <scope>NUCLEOTIDE SEQUENCE [LARGE SCALE GENOMIC DNA]</scope>
    <source>
        <strain evidence="2 3">PBJ7</strain>
    </source>
</reference>
<evidence type="ECO:0000313" key="3">
    <source>
        <dbReference type="Proteomes" id="UP000196536"/>
    </source>
</evidence>
<organism evidence="2 3">
    <name type="scientific">Acinetobacter populi</name>
    <dbReference type="NCBI Taxonomy" id="1582270"/>
    <lineage>
        <taxon>Bacteria</taxon>
        <taxon>Pseudomonadati</taxon>
        <taxon>Pseudomonadota</taxon>
        <taxon>Gammaproteobacteria</taxon>
        <taxon>Moraxellales</taxon>
        <taxon>Moraxellaceae</taxon>
        <taxon>Acinetobacter</taxon>
    </lineage>
</organism>
<proteinExistence type="predicted"/>
<dbReference type="EMBL" id="NEXX01000003">
    <property type="protein sequence ID" value="OUY06987.1"/>
    <property type="molecule type" value="Genomic_DNA"/>
</dbReference>
<evidence type="ECO:0000313" key="2">
    <source>
        <dbReference type="EMBL" id="OUY06987.1"/>
    </source>
</evidence>
<dbReference type="InterPro" id="IPR005569">
    <property type="entry name" value="Arc_DNA-bd_dom"/>
</dbReference>
<dbReference type="InterPro" id="IPR010985">
    <property type="entry name" value="Ribbon_hlx_hlx"/>
</dbReference>
<comment type="caution">
    <text evidence="2">The sequence shown here is derived from an EMBL/GenBank/DDBJ whole genome shotgun (WGS) entry which is preliminary data.</text>
</comment>
<name>A0A1Z9YXP8_9GAMM</name>
<feature type="domain" description="Arc-like DNA binding" evidence="1">
    <location>
        <begin position="2"/>
        <end position="44"/>
    </location>
</feature>
<sequence>MARNDPQFNLRVPVELKQKVEEAAKESGRSINAEAVYRLEESFIETIPAEGLNQIVAAYLMGMHSRYLSERDDLVAMLQQKSNNSELKIKIEKYDLLISEIRSNAERLFPNAFKKSDES</sequence>
<dbReference type="GO" id="GO:0003677">
    <property type="term" value="F:DNA binding"/>
    <property type="evidence" value="ECO:0007669"/>
    <property type="project" value="InterPro"/>
</dbReference>
<accession>A0A1Z9YXP8</accession>
<keyword evidence="3" id="KW-1185">Reference proteome</keyword>
<dbReference type="InterPro" id="IPR013321">
    <property type="entry name" value="Arc_rbn_hlx_hlx"/>
</dbReference>
<dbReference type="GO" id="GO:0006355">
    <property type="term" value="P:regulation of DNA-templated transcription"/>
    <property type="evidence" value="ECO:0007669"/>
    <property type="project" value="InterPro"/>
</dbReference>
<dbReference type="AlphaFoldDB" id="A0A1Z9YXP8"/>
<evidence type="ECO:0000259" key="1">
    <source>
        <dbReference type="Pfam" id="PF03869"/>
    </source>
</evidence>
<gene>
    <name evidence="2" type="ORF">CAP51_09835</name>
</gene>
<dbReference type="SUPFAM" id="SSF47598">
    <property type="entry name" value="Ribbon-helix-helix"/>
    <property type="match status" value="1"/>
</dbReference>